<dbReference type="EMBL" id="LRPN01000134">
    <property type="protein sequence ID" value="KWZ78794.1"/>
    <property type="molecule type" value="Genomic_DNA"/>
</dbReference>
<comment type="caution">
    <text evidence="1">The sequence shown here is derived from an EMBL/GenBank/DDBJ whole genome shotgun (WGS) entry which is preliminary data.</text>
</comment>
<dbReference type="AlphaFoldDB" id="A0A133KH74"/>
<dbReference type="Proteomes" id="UP000070376">
    <property type="component" value="Unassembled WGS sequence"/>
</dbReference>
<evidence type="ECO:0000313" key="1">
    <source>
        <dbReference type="EMBL" id="KWZ78794.1"/>
    </source>
</evidence>
<dbReference type="RefSeq" id="WP_061087058.1">
    <property type="nucleotide sequence ID" value="NZ_KQ955895.1"/>
</dbReference>
<name>A0A133KH74_HEYCO</name>
<dbReference type="SUPFAM" id="SSF52540">
    <property type="entry name" value="P-loop containing nucleoside triphosphate hydrolases"/>
    <property type="match status" value="2"/>
</dbReference>
<dbReference type="PATRIC" id="fig|1398.22.peg.2849"/>
<protein>
    <submittedName>
        <fullName evidence="1">Uncharacterized protein</fullName>
    </submittedName>
</protein>
<evidence type="ECO:0000313" key="2">
    <source>
        <dbReference type="Proteomes" id="UP000070376"/>
    </source>
</evidence>
<organism evidence="1 2">
    <name type="scientific">Heyndrickxia coagulans</name>
    <name type="common">Weizmannia coagulans</name>
    <dbReference type="NCBI Taxonomy" id="1398"/>
    <lineage>
        <taxon>Bacteria</taxon>
        <taxon>Bacillati</taxon>
        <taxon>Bacillota</taxon>
        <taxon>Bacilli</taxon>
        <taxon>Bacillales</taxon>
        <taxon>Bacillaceae</taxon>
        <taxon>Heyndrickxia</taxon>
    </lineage>
</organism>
<reference evidence="2" key="1">
    <citation type="submission" date="2016-01" db="EMBL/GenBank/DDBJ databases">
        <authorList>
            <person name="Mitreva M."/>
            <person name="Pepin K.H."/>
            <person name="Mihindukulasuriya K.A."/>
            <person name="Fulton R."/>
            <person name="Fronick C."/>
            <person name="O'Laughlin M."/>
            <person name="Miner T."/>
            <person name="Herter B."/>
            <person name="Rosa B.A."/>
            <person name="Cordes M."/>
            <person name="Tomlinson C."/>
            <person name="Wollam A."/>
            <person name="Palsikar V.B."/>
            <person name="Mardis E.R."/>
            <person name="Wilson R.K."/>
        </authorList>
    </citation>
    <scope>NUCLEOTIDE SEQUENCE [LARGE SCALE GENOMIC DNA]</scope>
    <source>
        <strain evidence="2">GED7749B</strain>
    </source>
</reference>
<gene>
    <name evidence="1" type="ORF">HMPREF3213_02843</name>
</gene>
<sequence>MAGKVLHYFAGGNTGKGFTHYLDSSLQGLDRVFILNGRTGKSYIIEKLAEVWKQKGYDLELIHCPSAPDSLDGVVIPGLKTGVVNGNAPYGIEPKENESVMILEDALDAKHEKDVLELNRRIQEAYQSAYKSFAESLRHHDDLEAIYLKEMDFEKAGQVAQQLIEKLFGGKIGDGSATTYHRFLGAATPNGAVDFIPNLTEGLSKRYFIKGRAGTGKSTMLKKIASKASEKGFTTEIYHCGFDPNSLDMVIVRELGFCIFDSTDPHEYFPERNGDEVIDMYAAAVTPGTDEKYANEIQAAHKRYKDKMKEGTAWLHEAKVLNDELETYYHEALDFAKVDQIYLKINQDIQEAERLQTQS</sequence>
<proteinExistence type="predicted"/>
<dbReference type="Gene3D" id="3.40.50.300">
    <property type="entry name" value="P-loop containing nucleotide triphosphate hydrolases"/>
    <property type="match status" value="1"/>
</dbReference>
<dbReference type="InterPro" id="IPR027417">
    <property type="entry name" value="P-loop_NTPase"/>
</dbReference>
<accession>A0A133KH74</accession>